<evidence type="ECO:0000313" key="2">
    <source>
        <dbReference type="EMBL" id="AOO82871.1"/>
    </source>
</evidence>
<dbReference type="SUPFAM" id="SSF55729">
    <property type="entry name" value="Acyl-CoA N-acyltransferases (Nat)"/>
    <property type="match status" value="1"/>
</dbReference>
<dbReference type="OrthoDB" id="8453373at2"/>
<name>A0A1D7U664_9HYPH</name>
<protein>
    <submittedName>
        <fullName evidence="2">GNAT family N-acetyltransferase</fullName>
    </submittedName>
</protein>
<dbReference type="PANTHER" id="PTHR47237:SF2">
    <property type="entry name" value="BLL4206 PROTEIN"/>
    <property type="match status" value="1"/>
</dbReference>
<dbReference type="InterPro" id="IPR016181">
    <property type="entry name" value="Acyl_CoA_acyltransferase"/>
</dbReference>
<dbReference type="EMBL" id="CP017147">
    <property type="protein sequence ID" value="AOO82871.1"/>
    <property type="molecule type" value="Genomic_DNA"/>
</dbReference>
<accession>A0A1D7U664</accession>
<proteinExistence type="predicted"/>
<dbReference type="KEGG" id="bvv:BHK69_22715"/>
<dbReference type="PANTHER" id="PTHR47237">
    <property type="entry name" value="SLL0310 PROTEIN"/>
    <property type="match status" value="1"/>
</dbReference>
<evidence type="ECO:0000313" key="3">
    <source>
        <dbReference type="Proteomes" id="UP000094969"/>
    </source>
</evidence>
<dbReference type="InterPro" id="IPR052729">
    <property type="entry name" value="Acyl/Acetyltrans_Enzymes"/>
</dbReference>
<organism evidence="2 3">
    <name type="scientific">Bosea vaviloviae</name>
    <dbReference type="NCBI Taxonomy" id="1526658"/>
    <lineage>
        <taxon>Bacteria</taxon>
        <taxon>Pseudomonadati</taxon>
        <taxon>Pseudomonadota</taxon>
        <taxon>Alphaproteobacteria</taxon>
        <taxon>Hyphomicrobiales</taxon>
        <taxon>Boseaceae</taxon>
        <taxon>Bosea</taxon>
    </lineage>
</organism>
<dbReference type="InterPro" id="IPR041496">
    <property type="entry name" value="YitH/HolE_GNAT"/>
</dbReference>
<dbReference type="STRING" id="1526658.BHK69_22715"/>
<evidence type="ECO:0000259" key="1">
    <source>
        <dbReference type="PROSITE" id="PS51186"/>
    </source>
</evidence>
<dbReference type="Gene3D" id="3.40.630.90">
    <property type="match status" value="1"/>
</dbReference>
<dbReference type="Gene3D" id="3.40.630.30">
    <property type="match status" value="1"/>
</dbReference>
<dbReference type="Pfam" id="PF13673">
    <property type="entry name" value="Acetyltransf_10"/>
    <property type="match status" value="1"/>
</dbReference>
<dbReference type="PROSITE" id="PS51186">
    <property type="entry name" value="GNAT"/>
    <property type="match status" value="2"/>
</dbReference>
<sequence length="290" mass="30527">MADVTSSLQDGNDATGAIMPFAPSHLAAAVGLSRQMSWPYRLQDWEFAARIGQGLALEKAGALIGTAMWWPYGDDFASAGMIIIAKSEQGRGHGARLFDALLAAAAPRSLMLNSTAEGLPLYQKRGFMAVGTIHQHQGVLLEQGGFAQPPDIRRGRPVDFVTIAELDCDATGLSRPALLDHLLAAGEVVVIERGDRLAGYAIARAFGRGQVIGPVVAENASDARQLIKALLHKLAGAFVRLDVPAGSGLGTWLDAQGVERVGEATTMVLGHRPVAGGPLRTFAIANQSFG</sequence>
<dbReference type="AlphaFoldDB" id="A0A1D7U664"/>
<dbReference type="Proteomes" id="UP000094969">
    <property type="component" value="Chromosome"/>
</dbReference>
<dbReference type="InterPro" id="IPR000182">
    <property type="entry name" value="GNAT_dom"/>
</dbReference>
<gene>
    <name evidence="2" type="ORF">BHK69_22715</name>
</gene>
<dbReference type="Pfam" id="PF18014">
    <property type="entry name" value="Acetyltransf_18"/>
    <property type="match status" value="1"/>
</dbReference>
<feature type="domain" description="N-acetyltransferase" evidence="1">
    <location>
        <begin position="16"/>
        <end position="159"/>
    </location>
</feature>
<keyword evidence="2" id="KW-0808">Transferase</keyword>
<dbReference type="GO" id="GO:0016747">
    <property type="term" value="F:acyltransferase activity, transferring groups other than amino-acyl groups"/>
    <property type="evidence" value="ECO:0007669"/>
    <property type="project" value="InterPro"/>
</dbReference>
<keyword evidence="3" id="KW-1185">Reference proteome</keyword>
<reference evidence="2 3" key="1">
    <citation type="journal article" date="2015" name="Antonie Van Leeuwenhoek">
        <title>Bosea vaviloviae sp. nov., a new species of slow-growing rhizobia isolated from nodules of the relict species Vavilovia formosa (Stev.) Fed.</title>
        <authorList>
            <person name="Safronova V.I."/>
            <person name="Kuznetsova I.G."/>
            <person name="Sazanova A.L."/>
            <person name="Kimeklis A.K."/>
            <person name="Belimov A.A."/>
            <person name="Andronov E.E."/>
            <person name="Pinaev A.G."/>
            <person name="Chizhevskaya E.P."/>
            <person name="Pukhaev A.R."/>
            <person name="Popov K.P."/>
            <person name="Willems A."/>
            <person name="Tikhonovich I.A."/>
        </authorList>
    </citation>
    <scope>NUCLEOTIDE SEQUENCE [LARGE SCALE GENOMIC DNA]</scope>
    <source>
        <strain evidence="2 3">Vaf18</strain>
    </source>
</reference>
<feature type="domain" description="N-acetyltransferase" evidence="1">
    <location>
        <begin position="150"/>
        <end position="284"/>
    </location>
</feature>